<dbReference type="Gene3D" id="1.10.287.950">
    <property type="entry name" value="Methyl-accepting chemotaxis protein"/>
    <property type="match status" value="1"/>
</dbReference>
<evidence type="ECO:0000259" key="7">
    <source>
        <dbReference type="PROSITE" id="PS50885"/>
    </source>
</evidence>
<reference evidence="9 11" key="2">
    <citation type="submission" date="2019-03" db="EMBL/GenBank/DDBJ databases">
        <title>Genomic Encyclopedia of Type Strains, Phase IV (KMG-IV): sequencing the most valuable type-strain genomes for metagenomic binning, comparative biology and taxonomic classification.</title>
        <authorList>
            <person name="Goeker M."/>
        </authorList>
    </citation>
    <scope>NUCLEOTIDE SEQUENCE [LARGE SCALE GENOMIC DNA]</scope>
    <source>
        <strain evidence="9 11">DSM 3764</strain>
    </source>
</reference>
<dbReference type="GO" id="GO:0006935">
    <property type="term" value="P:chemotaxis"/>
    <property type="evidence" value="ECO:0007669"/>
    <property type="project" value="UniProtKB-ARBA"/>
</dbReference>
<dbReference type="Pfam" id="PF00015">
    <property type="entry name" value="MCPsignal"/>
    <property type="match status" value="1"/>
</dbReference>
<dbReference type="SUPFAM" id="SSF103190">
    <property type="entry name" value="Sensory domain-like"/>
    <property type="match status" value="1"/>
</dbReference>
<evidence type="ECO:0000313" key="8">
    <source>
        <dbReference type="EMBL" id="STQ89062.1"/>
    </source>
</evidence>
<keyword evidence="11" id="KW-1185">Reference proteome</keyword>
<keyword evidence="5" id="KW-0472">Membrane</keyword>
<evidence type="ECO:0000256" key="3">
    <source>
        <dbReference type="ARBA" id="ARBA00029447"/>
    </source>
</evidence>
<keyword evidence="5" id="KW-1133">Transmembrane helix</keyword>
<comment type="similarity">
    <text evidence="3">Belongs to the methyl-accepting chemotaxis (MCP) protein family.</text>
</comment>
<dbReference type="CDD" id="cd11386">
    <property type="entry name" value="MCP_signal"/>
    <property type="match status" value="1"/>
</dbReference>
<dbReference type="AlphaFoldDB" id="A0A377Q2M7"/>
<dbReference type="InterPro" id="IPR029151">
    <property type="entry name" value="Sensor-like_sf"/>
</dbReference>
<keyword evidence="5" id="KW-0812">Transmembrane</keyword>
<evidence type="ECO:0000256" key="1">
    <source>
        <dbReference type="ARBA" id="ARBA00004370"/>
    </source>
</evidence>
<dbReference type="PROSITE" id="PS50885">
    <property type="entry name" value="HAMP"/>
    <property type="match status" value="1"/>
</dbReference>
<dbReference type="PANTHER" id="PTHR32089">
    <property type="entry name" value="METHYL-ACCEPTING CHEMOTAXIS PROTEIN MCPB"/>
    <property type="match status" value="1"/>
</dbReference>
<reference evidence="8 10" key="1">
    <citation type="submission" date="2018-06" db="EMBL/GenBank/DDBJ databases">
        <authorList>
            <consortium name="Pathogen Informatics"/>
            <person name="Doyle S."/>
        </authorList>
    </citation>
    <scope>NUCLEOTIDE SEQUENCE [LARGE SCALE GENOMIC DNA]</scope>
    <source>
        <strain evidence="8 10">NCTC11159</strain>
    </source>
</reference>
<evidence type="ECO:0000256" key="4">
    <source>
        <dbReference type="PROSITE-ProRule" id="PRU00284"/>
    </source>
</evidence>
<evidence type="ECO:0000256" key="5">
    <source>
        <dbReference type="SAM" id="Phobius"/>
    </source>
</evidence>
<dbReference type="InterPro" id="IPR004089">
    <property type="entry name" value="MCPsignal_dom"/>
</dbReference>
<gene>
    <name evidence="8" type="primary">bdlA_1</name>
    <name evidence="9" type="ORF">EV682_10154</name>
    <name evidence="8" type="ORF">NCTC11159_00073</name>
</gene>
<dbReference type="Gene3D" id="3.30.450.20">
    <property type="entry name" value="PAS domain"/>
    <property type="match status" value="1"/>
</dbReference>
<evidence type="ECO:0000259" key="6">
    <source>
        <dbReference type="PROSITE" id="PS50111"/>
    </source>
</evidence>
<dbReference type="FunFam" id="1.10.287.950:FF:000001">
    <property type="entry name" value="Methyl-accepting chemotaxis sensory transducer"/>
    <property type="match status" value="1"/>
</dbReference>
<dbReference type="GO" id="GO:0016020">
    <property type="term" value="C:membrane"/>
    <property type="evidence" value="ECO:0007669"/>
    <property type="project" value="UniProtKB-SubCell"/>
</dbReference>
<dbReference type="EMBL" id="SMBT01000001">
    <property type="protein sequence ID" value="TCU90035.1"/>
    <property type="molecule type" value="Genomic_DNA"/>
</dbReference>
<dbReference type="OrthoDB" id="9763018at2"/>
<evidence type="ECO:0000313" key="11">
    <source>
        <dbReference type="Proteomes" id="UP000295794"/>
    </source>
</evidence>
<dbReference type="CDD" id="cd12912">
    <property type="entry name" value="PDC2_MCP_like"/>
    <property type="match status" value="1"/>
</dbReference>
<dbReference type="InterPro" id="IPR033462">
    <property type="entry name" value="Cache_3-Cache_2"/>
</dbReference>
<accession>A0A377Q2M7</accession>
<dbReference type="Proteomes" id="UP000295794">
    <property type="component" value="Unassembled WGS sequence"/>
</dbReference>
<evidence type="ECO:0000256" key="2">
    <source>
        <dbReference type="ARBA" id="ARBA00023224"/>
    </source>
</evidence>
<dbReference type="PANTHER" id="PTHR32089:SF112">
    <property type="entry name" value="LYSOZYME-LIKE PROTEIN-RELATED"/>
    <property type="match status" value="1"/>
</dbReference>
<organism evidence="8 10">
    <name type="scientific">Iodobacter fluviatilis</name>
    <dbReference type="NCBI Taxonomy" id="537"/>
    <lineage>
        <taxon>Bacteria</taxon>
        <taxon>Pseudomonadati</taxon>
        <taxon>Pseudomonadota</taxon>
        <taxon>Betaproteobacteria</taxon>
        <taxon>Neisseriales</taxon>
        <taxon>Chitinibacteraceae</taxon>
        <taxon>Iodobacter</taxon>
    </lineage>
</organism>
<dbReference type="EMBL" id="UGHR01000001">
    <property type="protein sequence ID" value="STQ89062.1"/>
    <property type="molecule type" value="Genomic_DNA"/>
</dbReference>
<evidence type="ECO:0000313" key="9">
    <source>
        <dbReference type="EMBL" id="TCU90035.1"/>
    </source>
</evidence>
<dbReference type="InterPro" id="IPR003660">
    <property type="entry name" value="HAMP_dom"/>
</dbReference>
<feature type="domain" description="Methyl-accepting transducer" evidence="6">
    <location>
        <begin position="385"/>
        <end position="621"/>
    </location>
</feature>
<dbReference type="Pfam" id="PF17201">
    <property type="entry name" value="Cache_3-Cache_2"/>
    <property type="match status" value="1"/>
</dbReference>
<protein>
    <submittedName>
        <fullName evidence="8">Chemotaxis regulator BdlA</fullName>
    </submittedName>
    <submittedName>
        <fullName evidence="9">Methyl-accepting chemotaxis protein</fullName>
    </submittedName>
</protein>
<sequence>MTLIRHDSLIVRLNLILLALLIILFGGLFWVLSTGLEQRLTHTARANLHTTNQSIVDLLTAYRTNLDRSASSLNAVWANNFSPDWDLSDGKLLNDGKVILDGNERADRFTQITGSVATIFIREGQDFRRLATSLTKTDGTRSVNTLLGDAHPARQGLLSGKSYVGVANLFGHDYMTVYRPIKNKQGEIVGSLFIGFDFSLGMADLKKKIAAIRLGESGYLLVIDAGKNAGKALVHPTMANKDLLKDPDAQSYIKSMLKQGEGQMVYRDHGETREATFAKLSDPNWLIVSTQSQKEVLADAKWTHDLILIACIAGALLLSVSLHLALSRWLKQPLLIAIRHIERLSNGDFSGHIPHPRNDEIGDLLNAFEKMQEQLLKLFMDTKESADHLLKGAEQISSSSEQVSGGAKEQSEAAASMAAAVQELTVSINLVANNARDAHLTSTESGRVSNEGGEVIQQTVAGIQAIASTVRIASDSVAELNEYSQQIAGIANVIKEIADQTNLLALNAAIEAARAGDTGRGFAVVADEVRKLAERTTSSTLEIGKMIEKIQTGTSNAVQNMSQGVIEVEKGMVLANQAGEAIRKIREGSVKVMNVVMEISQALKTQTSMANSVAGNVDRIAQMSVENSRAVEESAHTAHSLRDLASRMDLAVAHFKLS</sequence>
<dbReference type="Proteomes" id="UP000255108">
    <property type="component" value="Unassembled WGS sequence"/>
</dbReference>
<evidence type="ECO:0000313" key="10">
    <source>
        <dbReference type="Proteomes" id="UP000255108"/>
    </source>
</evidence>
<dbReference type="SMART" id="SM00283">
    <property type="entry name" value="MA"/>
    <property type="match status" value="1"/>
</dbReference>
<proteinExistence type="inferred from homology"/>
<name>A0A377Q2M7_9NEIS</name>
<comment type="subcellular location">
    <subcellularLocation>
        <location evidence="1">Membrane</location>
    </subcellularLocation>
</comment>
<dbReference type="RefSeq" id="WP_115225555.1">
    <property type="nucleotide sequence ID" value="NZ_CAWOLO010000001.1"/>
</dbReference>
<dbReference type="SUPFAM" id="SSF58104">
    <property type="entry name" value="Methyl-accepting chemotaxis protein (MCP) signaling domain"/>
    <property type="match status" value="1"/>
</dbReference>
<feature type="domain" description="HAMP" evidence="7">
    <location>
        <begin position="328"/>
        <end position="380"/>
    </location>
</feature>
<feature type="transmembrane region" description="Helical" evidence="5">
    <location>
        <begin position="12"/>
        <end position="32"/>
    </location>
</feature>
<dbReference type="SMART" id="SM00304">
    <property type="entry name" value="HAMP"/>
    <property type="match status" value="1"/>
</dbReference>
<dbReference type="GO" id="GO:0007165">
    <property type="term" value="P:signal transduction"/>
    <property type="evidence" value="ECO:0007669"/>
    <property type="project" value="UniProtKB-KW"/>
</dbReference>
<dbReference type="PROSITE" id="PS50111">
    <property type="entry name" value="CHEMOTAXIS_TRANSDUC_2"/>
    <property type="match status" value="1"/>
</dbReference>
<keyword evidence="2 4" id="KW-0807">Transducer</keyword>
<dbReference type="Pfam" id="PF00672">
    <property type="entry name" value="HAMP"/>
    <property type="match status" value="1"/>
</dbReference>
<dbReference type="CDD" id="cd06225">
    <property type="entry name" value="HAMP"/>
    <property type="match status" value="1"/>
</dbReference>